<protein>
    <submittedName>
        <fullName evidence="7">PLP-dependent aminotransferase family protein</fullName>
    </submittedName>
</protein>
<dbReference type="InterPro" id="IPR015421">
    <property type="entry name" value="PyrdxlP-dep_Trfase_major"/>
</dbReference>
<dbReference type="InterPro" id="IPR036388">
    <property type="entry name" value="WH-like_DNA-bd_sf"/>
</dbReference>
<keyword evidence="4" id="KW-0238">DNA-binding</keyword>
<keyword evidence="7" id="KW-0032">Aminotransferase</keyword>
<dbReference type="GO" id="GO:0003677">
    <property type="term" value="F:DNA binding"/>
    <property type="evidence" value="ECO:0007669"/>
    <property type="project" value="UniProtKB-KW"/>
</dbReference>
<dbReference type="RefSeq" id="WP_182165266.1">
    <property type="nucleotide sequence ID" value="NZ_JACFXV010000053.1"/>
</dbReference>
<evidence type="ECO:0000256" key="3">
    <source>
        <dbReference type="ARBA" id="ARBA00023015"/>
    </source>
</evidence>
<dbReference type="EMBL" id="JACFXV010000053">
    <property type="protein sequence ID" value="MBA5777694.1"/>
    <property type="molecule type" value="Genomic_DNA"/>
</dbReference>
<evidence type="ECO:0000256" key="1">
    <source>
        <dbReference type="ARBA" id="ARBA00005384"/>
    </source>
</evidence>
<keyword evidence="3" id="KW-0805">Transcription regulation</keyword>
<dbReference type="InterPro" id="IPR015422">
    <property type="entry name" value="PyrdxlP-dep_Trfase_small"/>
</dbReference>
<gene>
    <name evidence="7" type="ORF">H2509_11220</name>
</gene>
<accession>A0A839AFH6</accession>
<keyword evidence="7" id="KW-0808">Transferase</keyword>
<dbReference type="SMART" id="SM00345">
    <property type="entry name" value="HTH_GNTR"/>
    <property type="match status" value="1"/>
</dbReference>
<dbReference type="Gene3D" id="1.10.10.10">
    <property type="entry name" value="Winged helix-like DNA-binding domain superfamily/Winged helix DNA-binding domain"/>
    <property type="match status" value="1"/>
</dbReference>
<dbReference type="InterPro" id="IPR004839">
    <property type="entry name" value="Aminotransferase_I/II_large"/>
</dbReference>
<dbReference type="CDD" id="cd07377">
    <property type="entry name" value="WHTH_GntR"/>
    <property type="match status" value="1"/>
</dbReference>
<dbReference type="PROSITE" id="PS50949">
    <property type="entry name" value="HTH_GNTR"/>
    <property type="match status" value="1"/>
</dbReference>
<dbReference type="SUPFAM" id="SSF46785">
    <property type="entry name" value="Winged helix' DNA-binding domain"/>
    <property type="match status" value="1"/>
</dbReference>
<dbReference type="Gene3D" id="3.40.640.10">
    <property type="entry name" value="Type I PLP-dependent aspartate aminotransferase-like (Major domain)"/>
    <property type="match status" value="1"/>
</dbReference>
<dbReference type="InterPro" id="IPR015424">
    <property type="entry name" value="PyrdxlP-dep_Trfase"/>
</dbReference>
<dbReference type="Pfam" id="PF00155">
    <property type="entry name" value="Aminotran_1_2"/>
    <property type="match status" value="1"/>
</dbReference>
<keyword evidence="5" id="KW-0804">Transcription</keyword>
<organism evidence="7 8">
    <name type="scientific">Stappia albiluteola</name>
    <dbReference type="NCBI Taxonomy" id="2758565"/>
    <lineage>
        <taxon>Bacteria</taxon>
        <taxon>Pseudomonadati</taxon>
        <taxon>Pseudomonadota</taxon>
        <taxon>Alphaproteobacteria</taxon>
        <taxon>Hyphomicrobiales</taxon>
        <taxon>Stappiaceae</taxon>
        <taxon>Stappia</taxon>
    </lineage>
</organism>
<sequence length="484" mass="52574">MTNWLPSLDEGTAPLYVRLADRIEQDIATGILGAGAKLPPQRDLAYDIGVTIGTVGRAYALARERGLVSGEVGRGTYVLDRNPQSVPREAAAIPARSDYAVSGQAPVEFAGTRIYLPQPDEIRMDSSAAPDVGQSAILDRLMHEISTEHPQEIASYSRTHPPGWLEAGARWLACGGWQPAPESIVPTIGAHAGIVAVLSAMSAPGDRIAFESLTYCSFSRAAGLLGRRSVAVDCDENGMIPEEFERLCAQQHPKMLFLMPALHNPTLAVLSGERRRAIVEIARRYNVWLIEDGVYGALISGQTTPLAALAPERTFHVGSLSKAVSAGVRGGWVSCPEPYVHRVLTAHKLTGGGIVYLLAELAARLVLSGAADDIRDRAKQTLAEREALARKVFAGFDFRSNPEVPFLWMKLPDPWLSGTFKAAARREGVLVDDEDEFKPLRSDRAYHRFRIGFSAPGSAEEIRHGFETIRRLLAEPAAGYDSYA</sequence>
<name>A0A839AFH6_9HYPH</name>
<comment type="similarity">
    <text evidence="1">In the C-terminal section; belongs to the class-I pyridoxal-phosphate-dependent aminotransferase family.</text>
</comment>
<proteinExistence type="inferred from homology"/>
<dbReference type="AlphaFoldDB" id="A0A839AFH6"/>
<dbReference type="GO" id="GO:0003700">
    <property type="term" value="F:DNA-binding transcription factor activity"/>
    <property type="evidence" value="ECO:0007669"/>
    <property type="project" value="InterPro"/>
</dbReference>
<reference evidence="7 8" key="1">
    <citation type="submission" date="2020-07" db="EMBL/GenBank/DDBJ databases">
        <title>Stappia sp., F7233, whole genome shotgun sequencing project.</title>
        <authorList>
            <person name="Jiang S."/>
            <person name="Liu Z.W."/>
            <person name="Du Z.J."/>
        </authorList>
    </citation>
    <scope>NUCLEOTIDE SEQUENCE [LARGE SCALE GENOMIC DNA]</scope>
    <source>
        <strain evidence="7 8">F7233</strain>
    </source>
</reference>
<feature type="domain" description="HTH gntR-type" evidence="6">
    <location>
        <begin position="13"/>
        <end position="81"/>
    </location>
</feature>
<dbReference type="Proteomes" id="UP000541109">
    <property type="component" value="Unassembled WGS sequence"/>
</dbReference>
<dbReference type="PANTHER" id="PTHR46577:SF1">
    <property type="entry name" value="HTH-TYPE TRANSCRIPTIONAL REGULATORY PROTEIN GABR"/>
    <property type="match status" value="1"/>
</dbReference>
<keyword evidence="8" id="KW-1185">Reference proteome</keyword>
<evidence type="ECO:0000256" key="5">
    <source>
        <dbReference type="ARBA" id="ARBA00023163"/>
    </source>
</evidence>
<dbReference type="InterPro" id="IPR000524">
    <property type="entry name" value="Tscrpt_reg_HTH_GntR"/>
</dbReference>
<keyword evidence="2" id="KW-0663">Pyridoxal phosphate</keyword>
<dbReference type="InterPro" id="IPR051446">
    <property type="entry name" value="HTH_trans_reg/aminotransferase"/>
</dbReference>
<comment type="caution">
    <text evidence="7">The sequence shown here is derived from an EMBL/GenBank/DDBJ whole genome shotgun (WGS) entry which is preliminary data.</text>
</comment>
<evidence type="ECO:0000259" key="6">
    <source>
        <dbReference type="PROSITE" id="PS50949"/>
    </source>
</evidence>
<dbReference type="Gene3D" id="3.90.1150.10">
    <property type="entry name" value="Aspartate Aminotransferase, domain 1"/>
    <property type="match status" value="1"/>
</dbReference>
<dbReference type="Pfam" id="PF00392">
    <property type="entry name" value="GntR"/>
    <property type="match status" value="1"/>
</dbReference>
<evidence type="ECO:0000256" key="4">
    <source>
        <dbReference type="ARBA" id="ARBA00023125"/>
    </source>
</evidence>
<dbReference type="GO" id="GO:0030170">
    <property type="term" value="F:pyridoxal phosphate binding"/>
    <property type="evidence" value="ECO:0007669"/>
    <property type="project" value="InterPro"/>
</dbReference>
<dbReference type="GO" id="GO:0008483">
    <property type="term" value="F:transaminase activity"/>
    <property type="evidence" value="ECO:0007669"/>
    <property type="project" value="UniProtKB-KW"/>
</dbReference>
<evidence type="ECO:0000256" key="2">
    <source>
        <dbReference type="ARBA" id="ARBA00022898"/>
    </source>
</evidence>
<evidence type="ECO:0000313" key="7">
    <source>
        <dbReference type="EMBL" id="MBA5777694.1"/>
    </source>
</evidence>
<dbReference type="PANTHER" id="PTHR46577">
    <property type="entry name" value="HTH-TYPE TRANSCRIPTIONAL REGULATORY PROTEIN GABR"/>
    <property type="match status" value="1"/>
</dbReference>
<evidence type="ECO:0000313" key="8">
    <source>
        <dbReference type="Proteomes" id="UP000541109"/>
    </source>
</evidence>
<dbReference type="InterPro" id="IPR036390">
    <property type="entry name" value="WH_DNA-bd_sf"/>
</dbReference>
<dbReference type="SUPFAM" id="SSF53383">
    <property type="entry name" value="PLP-dependent transferases"/>
    <property type="match status" value="1"/>
</dbReference>
<dbReference type="CDD" id="cd00609">
    <property type="entry name" value="AAT_like"/>
    <property type="match status" value="1"/>
</dbReference>